<protein>
    <submittedName>
        <fullName evidence="2">Uncharacterized protein</fullName>
    </submittedName>
</protein>
<proteinExistence type="predicted"/>
<keyword evidence="3" id="KW-1185">Reference proteome</keyword>
<reference evidence="2" key="1">
    <citation type="submission" date="2023-10" db="EMBL/GenBank/DDBJ databases">
        <authorList>
            <person name="Chen Y."/>
            <person name="Shah S."/>
            <person name="Dougan E. K."/>
            <person name="Thang M."/>
            <person name="Chan C."/>
        </authorList>
    </citation>
    <scope>NUCLEOTIDE SEQUENCE [LARGE SCALE GENOMIC DNA]</scope>
</reference>
<name>A0ABN9XTK2_9DINO</name>
<feature type="region of interest" description="Disordered" evidence="1">
    <location>
        <begin position="45"/>
        <end position="68"/>
    </location>
</feature>
<dbReference type="EMBL" id="CAUYUJ010021173">
    <property type="protein sequence ID" value="CAK0903158.1"/>
    <property type="molecule type" value="Genomic_DNA"/>
</dbReference>
<accession>A0ABN9XTK2</accession>
<evidence type="ECO:0000313" key="3">
    <source>
        <dbReference type="Proteomes" id="UP001189429"/>
    </source>
</evidence>
<evidence type="ECO:0000313" key="2">
    <source>
        <dbReference type="EMBL" id="CAK0903158.1"/>
    </source>
</evidence>
<sequence length="139" mass="15122">MMRRASAAAVLFGELSVHSHAIATKISDVSLSSQLGEIESAWPWSRHHEKKAEPAGAGAEAEAVAVPELGNPSQPGCYMRAPSGCPKNPMKTDLWRHDAWAEYHGLDEEGCKGRKQVWDKYCEISDSKVVFIGNATTAE</sequence>
<dbReference type="Proteomes" id="UP001189429">
    <property type="component" value="Unassembled WGS sequence"/>
</dbReference>
<feature type="compositionally biased region" description="Low complexity" evidence="1">
    <location>
        <begin position="54"/>
        <end position="68"/>
    </location>
</feature>
<organism evidence="2 3">
    <name type="scientific">Prorocentrum cordatum</name>
    <dbReference type="NCBI Taxonomy" id="2364126"/>
    <lineage>
        <taxon>Eukaryota</taxon>
        <taxon>Sar</taxon>
        <taxon>Alveolata</taxon>
        <taxon>Dinophyceae</taxon>
        <taxon>Prorocentrales</taxon>
        <taxon>Prorocentraceae</taxon>
        <taxon>Prorocentrum</taxon>
    </lineage>
</organism>
<gene>
    <name evidence="2" type="ORF">PCOR1329_LOCUS79543</name>
</gene>
<comment type="caution">
    <text evidence="2">The sequence shown here is derived from an EMBL/GenBank/DDBJ whole genome shotgun (WGS) entry which is preliminary data.</text>
</comment>
<evidence type="ECO:0000256" key="1">
    <source>
        <dbReference type="SAM" id="MobiDB-lite"/>
    </source>
</evidence>